<dbReference type="Proteomes" id="UP000252081">
    <property type="component" value="Unassembled WGS sequence"/>
</dbReference>
<evidence type="ECO:0000313" key="4">
    <source>
        <dbReference type="Proteomes" id="UP000252081"/>
    </source>
</evidence>
<evidence type="ECO:0000256" key="2">
    <source>
        <dbReference type="SAM" id="SignalP"/>
    </source>
</evidence>
<keyword evidence="4" id="KW-1185">Reference proteome</keyword>
<protein>
    <recommendedName>
        <fullName evidence="5">Lipoprotein</fullName>
    </recommendedName>
</protein>
<evidence type="ECO:0000256" key="1">
    <source>
        <dbReference type="SAM" id="MobiDB-lite"/>
    </source>
</evidence>
<comment type="caution">
    <text evidence="3">The sequence shown here is derived from an EMBL/GenBank/DDBJ whole genome shotgun (WGS) entry which is preliminary data.</text>
</comment>
<dbReference type="RefSeq" id="WP_113947386.1">
    <property type="nucleotide sequence ID" value="NZ_QNQU01000002.1"/>
</dbReference>
<gene>
    <name evidence="3" type="ORF">DRW42_03135</name>
</gene>
<feature type="signal peptide" evidence="2">
    <location>
        <begin position="1"/>
        <end position="25"/>
    </location>
</feature>
<feature type="region of interest" description="Disordered" evidence="1">
    <location>
        <begin position="30"/>
        <end position="55"/>
    </location>
</feature>
<evidence type="ECO:0008006" key="5">
    <source>
        <dbReference type="Google" id="ProtNLM"/>
    </source>
</evidence>
<dbReference type="EMBL" id="QNQU01000002">
    <property type="protein sequence ID" value="RBQ11472.1"/>
    <property type="molecule type" value="Genomic_DNA"/>
</dbReference>
<accession>A0A366LE95</accession>
<proteinExistence type="predicted"/>
<dbReference type="OrthoDB" id="1258428at2"/>
<name>A0A366LE95_9SPHI</name>
<reference evidence="3 4" key="1">
    <citation type="submission" date="2018-07" db="EMBL/GenBank/DDBJ databases">
        <title>A draft genome of a endophytic bacteria, a new species of Pedobacter.</title>
        <authorList>
            <person name="Zhang Z.D."/>
            <person name="Chen Z.J."/>
        </authorList>
    </citation>
    <scope>NUCLEOTIDE SEQUENCE [LARGE SCALE GENOMIC DNA]</scope>
    <source>
        <strain evidence="3 4">RS10</strain>
    </source>
</reference>
<feature type="chain" id="PRO_5016728852" description="Lipoprotein" evidence="2">
    <location>
        <begin position="26"/>
        <end position="167"/>
    </location>
</feature>
<evidence type="ECO:0000313" key="3">
    <source>
        <dbReference type="EMBL" id="RBQ11472.1"/>
    </source>
</evidence>
<dbReference type="AlphaFoldDB" id="A0A366LE95"/>
<sequence>MKTKRPLLYFFCVLIGSALILPACAQQHEKNTQEQESPKSMDSTQTSPKAAAKPAEKNLDKMLSGLKESMISYLKSAEPPYTMDDIDSCEKILKAYIVAINASKSKEQGMEIVKTTVLNLNKLNGKTEESLIETSEREQIAEIIVLAASRKGYNTVDEDITEEWREW</sequence>
<keyword evidence="2" id="KW-0732">Signal</keyword>
<organism evidence="3 4">
    <name type="scientific">Pedobacter miscanthi</name>
    <dbReference type="NCBI Taxonomy" id="2259170"/>
    <lineage>
        <taxon>Bacteria</taxon>
        <taxon>Pseudomonadati</taxon>
        <taxon>Bacteroidota</taxon>
        <taxon>Sphingobacteriia</taxon>
        <taxon>Sphingobacteriales</taxon>
        <taxon>Sphingobacteriaceae</taxon>
        <taxon>Pedobacter</taxon>
    </lineage>
</organism>
<feature type="compositionally biased region" description="Basic and acidic residues" evidence="1">
    <location>
        <begin position="30"/>
        <end position="39"/>
    </location>
</feature>